<sequence length="136" mass="16020">MKEPRNFELSNWNPCLRNSELPKYRKPNRFYNAVKNKLTIRINFFSKKSIKERISLTEIDRCWFEQTEVRYLPLAVILTRIDKLISPCFLMTVCLKNRTKIKLLIDILHEENGCSNTIKAIRKNSNNNGTSLKSAQ</sequence>
<dbReference type="AlphaFoldDB" id="A0A238C2P7"/>
<accession>A0A238C2P7</accession>
<organism evidence="1 2">
    <name type="scientific">Onchocerca flexuosa</name>
    <dbReference type="NCBI Taxonomy" id="387005"/>
    <lineage>
        <taxon>Eukaryota</taxon>
        <taxon>Metazoa</taxon>
        <taxon>Ecdysozoa</taxon>
        <taxon>Nematoda</taxon>
        <taxon>Chromadorea</taxon>
        <taxon>Rhabditida</taxon>
        <taxon>Spirurina</taxon>
        <taxon>Spiruromorpha</taxon>
        <taxon>Filarioidea</taxon>
        <taxon>Onchocercidae</taxon>
        <taxon>Onchocerca</taxon>
    </lineage>
</organism>
<reference evidence="1 2" key="1">
    <citation type="submission" date="2015-12" db="EMBL/GenBank/DDBJ databases">
        <title>Draft genome of the nematode, Onchocerca flexuosa.</title>
        <authorList>
            <person name="Mitreva M."/>
        </authorList>
    </citation>
    <scope>NUCLEOTIDE SEQUENCE [LARGE SCALE GENOMIC DNA]</scope>
    <source>
        <strain evidence="1">Red Deer</strain>
    </source>
</reference>
<evidence type="ECO:0000313" key="2">
    <source>
        <dbReference type="Proteomes" id="UP000242913"/>
    </source>
</evidence>
<gene>
    <name evidence="1" type="ORF">X798_01736</name>
</gene>
<protein>
    <submittedName>
        <fullName evidence="1">Uncharacterized protein</fullName>
    </submittedName>
</protein>
<proteinExistence type="predicted"/>
<name>A0A238C2P7_9BILA</name>
<dbReference type="Proteomes" id="UP000242913">
    <property type="component" value="Unassembled WGS sequence"/>
</dbReference>
<keyword evidence="2" id="KW-1185">Reference proteome</keyword>
<evidence type="ECO:0000313" key="1">
    <source>
        <dbReference type="EMBL" id="OZC11320.1"/>
    </source>
</evidence>
<dbReference type="EMBL" id="KZ269981">
    <property type="protein sequence ID" value="OZC11320.1"/>
    <property type="molecule type" value="Genomic_DNA"/>
</dbReference>